<evidence type="ECO:0000313" key="11">
    <source>
        <dbReference type="Proteomes" id="UP000248987"/>
    </source>
</evidence>
<evidence type="ECO:0000256" key="2">
    <source>
        <dbReference type="ARBA" id="ARBA00022475"/>
    </source>
</evidence>
<keyword evidence="11" id="KW-1185">Reference proteome</keyword>
<keyword evidence="3 7" id="KW-0812">Transmembrane</keyword>
<evidence type="ECO:0000256" key="3">
    <source>
        <dbReference type="ARBA" id="ARBA00022692"/>
    </source>
</evidence>
<feature type="transmembrane region" description="Helical" evidence="7">
    <location>
        <begin position="341"/>
        <end position="362"/>
    </location>
</feature>
<dbReference type="RefSeq" id="WP_066433289.1">
    <property type="nucleotide sequence ID" value="NZ_LZRN01000014.1"/>
</dbReference>
<evidence type="ECO:0000256" key="5">
    <source>
        <dbReference type="ARBA" id="ARBA00023136"/>
    </source>
</evidence>
<feature type="transmembrane region" description="Helical" evidence="7">
    <location>
        <begin position="287"/>
        <end position="312"/>
    </location>
</feature>
<evidence type="ECO:0000256" key="1">
    <source>
        <dbReference type="ARBA" id="ARBA00004651"/>
    </source>
</evidence>
<dbReference type="EMBL" id="QLLQ01000007">
    <property type="protein sequence ID" value="RAJ23078.1"/>
    <property type="molecule type" value="Genomic_DNA"/>
</dbReference>
<dbReference type="InterPro" id="IPR025857">
    <property type="entry name" value="MacB_PCD"/>
</dbReference>
<feature type="transmembrane region" description="Helical" evidence="7">
    <location>
        <begin position="21"/>
        <end position="41"/>
    </location>
</feature>
<gene>
    <name evidence="10" type="ORF">LX77_02238</name>
</gene>
<protein>
    <submittedName>
        <fullName evidence="10">Putative ABC transport system permease protein</fullName>
    </submittedName>
</protein>
<comment type="similarity">
    <text evidence="6">Belongs to the ABC-4 integral membrane protein family.</text>
</comment>
<comment type="caution">
    <text evidence="10">The sequence shown here is derived from an EMBL/GenBank/DDBJ whole genome shotgun (WGS) entry which is preliminary data.</text>
</comment>
<evidence type="ECO:0000313" key="10">
    <source>
        <dbReference type="EMBL" id="RAJ23078.1"/>
    </source>
</evidence>
<organism evidence="10 11">
    <name type="scientific">Gelidibacter algens</name>
    <dbReference type="NCBI Taxonomy" id="49280"/>
    <lineage>
        <taxon>Bacteria</taxon>
        <taxon>Pseudomonadati</taxon>
        <taxon>Bacteroidota</taxon>
        <taxon>Flavobacteriia</taxon>
        <taxon>Flavobacteriales</taxon>
        <taxon>Flavobacteriaceae</taxon>
        <taxon>Gelidibacter</taxon>
    </lineage>
</organism>
<dbReference type="Proteomes" id="UP000248987">
    <property type="component" value="Unassembled WGS sequence"/>
</dbReference>
<name>A0A1A7R2F1_9FLAO</name>
<dbReference type="OrthoDB" id="9770036at2"/>
<dbReference type="AlphaFoldDB" id="A0A1A7R2F1"/>
<dbReference type="Pfam" id="PF12704">
    <property type="entry name" value="MacB_PCD"/>
    <property type="match status" value="1"/>
</dbReference>
<reference evidence="10 11" key="1">
    <citation type="submission" date="2018-06" db="EMBL/GenBank/DDBJ databases">
        <title>Genomic Encyclopedia of Archaeal and Bacterial Type Strains, Phase II (KMG-II): from individual species to whole genera.</title>
        <authorList>
            <person name="Goeker M."/>
        </authorList>
    </citation>
    <scope>NUCLEOTIDE SEQUENCE [LARGE SCALE GENOMIC DNA]</scope>
    <source>
        <strain evidence="10 11">DSM 12408</strain>
    </source>
</reference>
<dbReference type="Pfam" id="PF02687">
    <property type="entry name" value="FtsX"/>
    <property type="match status" value="1"/>
</dbReference>
<proteinExistence type="inferred from homology"/>
<accession>A0A1A7R2F1</accession>
<evidence type="ECO:0000259" key="8">
    <source>
        <dbReference type="Pfam" id="PF02687"/>
    </source>
</evidence>
<dbReference type="InterPro" id="IPR050250">
    <property type="entry name" value="Macrolide_Exporter_MacB"/>
</dbReference>
<feature type="domain" description="MacB-like periplasmic core" evidence="9">
    <location>
        <begin position="21"/>
        <end position="248"/>
    </location>
</feature>
<dbReference type="STRING" id="49280.A9996_08825"/>
<keyword evidence="5 7" id="KW-0472">Membrane</keyword>
<dbReference type="GO" id="GO:0005886">
    <property type="term" value="C:plasma membrane"/>
    <property type="evidence" value="ECO:0007669"/>
    <property type="project" value="UniProtKB-SubCell"/>
</dbReference>
<sequence>MFSRDRWEEILEALNANKFRTFLTAFGVFWGITILVLLLALTNGLRNGVTADFGNFATNSMFIWTQQTSKPYKGLPKGRRFNFKLEDVATLKNDFPQLKYVSPRNQLGGYSGANNVVRGTKTGAFQVNGDYPEFIKQQPMDIIQGRFVSYSDIKSNRKVCVIGTGVVKGLYDKGERPLGTYIKINGVNFMVVGTFKVSNSQGDKEEDANTIFVPFTSFGQAFNFADNVGWMALTAYDGTNITTLKPQILETLKSRRTVHPEDDRAIGNFDLSEAFGRVNGLFSILGLVGYFVGALVLMSGIIGISNIMLIVVKERTKEIGVRRALGASPWMIKSQILQESLILTILSGMVGISFAAAVIWGLNYVLDMSGPVENFANPSVSMSVVFTALFILVVSGLLAGLIPANSATKMKPVDALRIE</sequence>
<dbReference type="PANTHER" id="PTHR30572:SF4">
    <property type="entry name" value="ABC TRANSPORTER PERMEASE YTRF"/>
    <property type="match status" value="1"/>
</dbReference>
<evidence type="ECO:0000256" key="6">
    <source>
        <dbReference type="ARBA" id="ARBA00038076"/>
    </source>
</evidence>
<evidence type="ECO:0000259" key="9">
    <source>
        <dbReference type="Pfam" id="PF12704"/>
    </source>
</evidence>
<feature type="domain" description="ABC3 transporter permease C-terminal" evidence="8">
    <location>
        <begin position="291"/>
        <end position="412"/>
    </location>
</feature>
<keyword evidence="2" id="KW-1003">Cell membrane</keyword>
<dbReference type="PANTHER" id="PTHR30572">
    <property type="entry name" value="MEMBRANE COMPONENT OF TRANSPORTER-RELATED"/>
    <property type="match status" value="1"/>
</dbReference>
<evidence type="ECO:0000256" key="7">
    <source>
        <dbReference type="SAM" id="Phobius"/>
    </source>
</evidence>
<evidence type="ECO:0000256" key="4">
    <source>
        <dbReference type="ARBA" id="ARBA00022989"/>
    </source>
</evidence>
<dbReference type="InterPro" id="IPR003838">
    <property type="entry name" value="ABC3_permease_C"/>
</dbReference>
<comment type="subcellular location">
    <subcellularLocation>
        <location evidence="1">Cell membrane</location>
        <topology evidence="1">Multi-pass membrane protein</topology>
    </subcellularLocation>
</comment>
<keyword evidence="4 7" id="KW-1133">Transmembrane helix</keyword>
<dbReference type="GO" id="GO:0022857">
    <property type="term" value="F:transmembrane transporter activity"/>
    <property type="evidence" value="ECO:0007669"/>
    <property type="project" value="TreeGrafter"/>
</dbReference>
<feature type="transmembrane region" description="Helical" evidence="7">
    <location>
        <begin position="382"/>
        <end position="402"/>
    </location>
</feature>